<feature type="domain" description="Aldehyde dehydrogenase" evidence="4">
    <location>
        <begin position="14"/>
        <end position="476"/>
    </location>
</feature>
<dbReference type="OrthoDB" id="6882680at2"/>
<keyword evidence="2" id="KW-0560">Oxidoreductase</keyword>
<dbReference type="InterPro" id="IPR015590">
    <property type="entry name" value="Aldehyde_DH_dom"/>
</dbReference>
<dbReference type="Gene3D" id="3.40.309.10">
    <property type="entry name" value="Aldehyde Dehydrogenase, Chain A, domain 2"/>
    <property type="match status" value="1"/>
</dbReference>
<dbReference type="InterPro" id="IPR016162">
    <property type="entry name" value="Ald_DH_N"/>
</dbReference>
<dbReference type="FunFam" id="3.40.605.10:FF:000003">
    <property type="entry name" value="Methylmalonate-semialdehyde dehydrogenase [acylating]"/>
    <property type="match status" value="1"/>
</dbReference>
<evidence type="ECO:0000256" key="1">
    <source>
        <dbReference type="ARBA" id="ARBA00013048"/>
    </source>
</evidence>
<dbReference type="InterPro" id="IPR016161">
    <property type="entry name" value="Ald_DH/histidinol_DH"/>
</dbReference>
<dbReference type="SUPFAM" id="SSF53720">
    <property type="entry name" value="ALDH-like"/>
    <property type="match status" value="1"/>
</dbReference>
<comment type="caution">
    <text evidence="5">The sequence shown here is derived from an EMBL/GenBank/DDBJ whole genome shotgun (WGS) entry which is preliminary data.</text>
</comment>
<proteinExistence type="predicted"/>
<dbReference type="NCBIfam" id="TIGR01722">
    <property type="entry name" value="MMSDH"/>
    <property type="match status" value="1"/>
</dbReference>
<dbReference type="EMBL" id="MASW01000002">
    <property type="protein sequence ID" value="PXY27635.1"/>
    <property type="molecule type" value="Genomic_DNA"/>
</dbReference>
<dbReference type="PANTHER" id="PTHR43866:SF4">
    <property type="entry name" value="MALONATE-SEMIALDEHYDE DEHYDROGENASE"/>
    <property type="match status" value="1"/>
</dbReference>
<evidence type="ECO:0000313" key="5">
    <source>
        <dbReference type="EMBL" id="PXY27635.1"/>
    </source>
</evidence>
<dbReference type="CDD" id="cd07085">
    <property type="entry name" value="ALDH_F6_MMSDH"/>
    <property type="match status" value="1"/>
</dbReference>
<keyword evidence="6" id="KW-1185">Reference proteome</keyword>
<dbReference type="GO" id="GO:0006210">
    <property type="term" value="P:thymine catabolic process"/>
    <property type="evidence" value="ECO:0007669"/>
    <property type="project" value="TreeGrafter"/>
</dbReference>
<reference evidence="5 6" key="1">
    <citation type="submission" date="2016-07" db="EMBL/GenBank/DDBJ databases">
        <title>Draft genome sequence of Prauserella muralis DSM 45305, isolated from a mould-covered wall in an indoor environment.</title>
        <authorList>
            <person name="Ruckert C."/>
            <person name="Albersmeier A."/>
            <person name="Jiang C.-L."/>
            <person name="Jiang Y."/>
            <person name="Kalinowski J."/>
            <person name="Schneider O."/>
            <person name="Winkler A."/>
            <person name="Zotchev S.B."/>
        </authorList>
    </citation>
    <scope>NUCLEOTIDE SEQUENCE [LARGE SCALE GENOMIC DNA]</scope>
    <source>
        <strain evidence="5 6">DSM 45305</strain>
    </source>
</reference>
<evidence type="ECO:0000256" key="3">
    <source>
        <dbReference type="ARBA" id="ARBA00023027"/>
    </source>
</evidence>
<accession>A0A2V4B3A8</accession>
<dbReference type="RefSeq" id="WP_112281642.1">
    <property type="nucleotide sequence ID" value="NZ_MASW01000002.1"/>
</dbReference>
<name>A0A2V4B3A8_9PSEU</name>
<protein>
    <recommendedName>
        <fullName evidence="1">methylmalonate-semialdehyde dehydrogenase (CoA acylating)</fullName>
        <ecNumber evidence="1">1.2.1.27</ecNumber>
    </recommendedName>
</protein>
<dbReference type="AlphaFoldDB" id="A0A2V4B3A8"/>
<dbReference type="FunFam" id="3.40.309.10:FF:000002">
    <property type="entry name" value="Methylmalonate-semialdehyde dehydrogenase (Acylating)"/>
    <property type="match status" value="1"/>
</dbReference>
<dbReference type="Proteomes" id="UP000249915">
    <property type="component" value="Unassembled WGS sequence"/>
</dbReference>
<evidence type="ECO:0000313" key="6">
    <source>
        <dbReference type="Proteomes" id="UP000249915"/>
    </source>
</evidence>
<organism evidence="5 6">
    <name type="scientific">Prauserella muralis</name>
    <dbReference type="NCBI Taxonomy" id="588067"/>
    <lineage>
        <taxon>Bacteria</taxon>
        <taxon>Bacillati</taxon>
        <taxon>Actinomycetota</taxon>
        <taxon>Actinomycetes</taxon>
        <taxon>Pseudonocardiales</taxon>
        <taxon>Pseudonocardiaceae</taxon>
        <taxon>Prauserella</taxon>
    </lineage>
</organism>
<dbReference type="InterPro" id="IPR010061">
    <property type="entry name" value="MeMal-semiAld_DH"/>
</dbReference>
<keyword evidence="3" id="KW-0520">NAD</keyword>
<dbReference type="Pfam" id="PF00171">
    <property type="entry name" value="Aldedh"/>
    <property type="match status" value="1"/>
</dbReference>
<dbReference type="EC" id="1.2.1.27" evidence="1"/>
<dbReference type="PANTHER" id="PTHR43866">
    <property type="entry name" value="MALONATE-SEMIALDEHYDE DEHYDROGENASE"/>
    <property type="match status" value="1"/>
</dbReference>
<dbReference type="GO" id="GO:0006574">
    <property type="term" value="P:L-valine catabolic process"/>
    <property type="evidence" value="ECO:0007669"/>
    <property type="project" value="TreeGrafter"/>
</dbReference>
<sequence length="496" mass="52358">MTRRISHWIGGKPWTGEPERTGEVFDPATGEVRARVDLAGAGQLAEAVEAAAAAFPGWRDTSLAGRTRVLFAFRELLVARRDELARVITDEHGKVLSDAAGEVQRAIENVEYACGAPQLLKGGFSENASRGVDVYSIAQPLGVVGVISPFNFPAMVPLWFVPNALACGNTVVLKPSEKDPSAANLIAELFAEAGLPDGVLNVLHGDAVAVDGLLRHPTVKAISFVGSTPVARHVYETGTAEGKRVQALGGAKNHMVVLPDADLDLAADAAVSAGFGSAGERCMAVSVVVAVDPVGDELVSKVTERMQALRVGDGRDPGSEMGPLVTAAHRERVASYLDAGVAEGAELVVDGRRLDVGGGGFWLGPTLFDHVRPGMSVHSDEIFGPVLSVVRVSSYDEALELVNANPYGNGTAIFTNDGGAARRFQNEIEVGMVGVNVPIPVPVGYYSFGGWKDSLFGDSHAYGPEGFHFFTRTKVVTSRWLDPSHGGVNLGFPRNM</sequence>
<dbReference type="PROSITE" id="PS00070">
    <property type="entry name" value="ALDEHYDE_DEHYDR_CYS"/>
    <property type="match status" value="1"/>
</dbReference>
<evidence type="ECO:0000259" key="4">
    <source>
        <dbReference type="Pfam" id="PF00171"/>
    </source>
</evidence>
<gene>
    <name evidence="5" type="ORF">BAY60_14620</name>
</gene>
<evidence type="ECO:0000256" key="2">
    <source>
        <dbReference type="ARBA" id="ARBA00023002"/>
    </source>
</evidence>
<dbReference type="InterPro" id="IPR016160">
    <property type="entry name" value="Ald_DH_CS_CYS"/>
</dbReference>
<dbReference type="InterPro" id="IPR016163">
    <property type="entry name" value="Ald_DH_C"/>
</dbReference>
<dbReference type="GO" id="GO:0004491">
    <property type="term" value="F:methylmalonate-semialdehyde dehydrogenase (acylating, NAD) activity"/>
    <property type="evidence" value="ECO:0007669"/>
    <property type="project" value="UniProtKB-EC"/>
</dbReference>
<dbReference type="Gene3D" id="3.40.605.10">
    <property type="entry name" value="Aldehyde Dehydrogenase, Chain A, domain 1"/>
    <property type="match status" value="1"/>
</dbReference>